<dbReference type="RefSeq" id="WP_109348341.1">
    <property type="nucleotide sequence ID" value="NZ_BJUE01000001.1"/>
</dbReference>
<dbReference type="GO" id="GO:0042256">
    <property type="term" value="P:cytosolic ribosome assembly"/>
    <property type="evidence" value="ECO:0007669"/>
    <property type="project" value="UniProtKB-UniRule"/>
</dbReference>
<comment type="similarity">
    <text evidence="1 5">Belongs to the Iojap/RsfS family.</text>
</comment>
<dbReference type="Pfam" id="PF02410">
    <property type="entry name" value="RsfS"/>
    <property type="match status" value="1"/>
</dbReference>
<dbReference type="InterPro" id="IPR004394">
    <property type="entry name" value="Iojap/RsfS/C7orf30"/>
</dbReference>
<dbReference type="EMBL" id="SNZG01000001">
    <property type="protein sequence ID" value="TDR44310.1"/>
    <property type="molecule type" value="Genomic_DNA"/>
</dbReference>
<comment type="function">
    <text evidence="5">Functions as a ribosomal silencing factor. Interacts with ribosomal protein uL14 (rplN), blocking formation of intersubunit bridge B8. Prevents association of the 30S and 50S ribosomal subunits and the formation of functional ribosomes, thus repressing translation.</text>
</comment>
<keyword evidence="2 5" id="KW-0963">Cytoplasm</keyword>
<dbReference type="AlphaFoldDB" id="A0A8B4QBN5"/>
<dbReference type="PANTHER" id="PTHR21043">
    <property type="entry name" value="IOJAP SUPERFAMILY ORTHOLOG"/>
    <property type="match status" value="1"/>
</dbReference>
<dbReference type="Gene3D" id="3.30.460.10">
    <property type="entry name" value="Beta Polymerase, domain 2"/>
    <property type="match status" value="1"/>
</dbReference>
<evidence type="ECO:0000256" key="1">
    <source>
        <dbReference type="ARBA" id="ARBA00010574"/>
    </source>
</evidence>
<evidence type="ECO:0000256" key="4">
    <source>
        <dbReference type="ARBA" id="ARBA00022845"/>
    </source>
</evidence>
<gene>
    <name evidence="6" type="primary">ybeB</name>
    <name evidence="5" type="synonym">rsfS</name>
    <name evidence="7" type="ORF">DFR61_101149</name>
    <name evidence="6" type="ORF">NCTC10597_01794</name>
</gene>
<comment type="subcellular location">
    <subcellularLocation>
        <location evidence="5">Cytoplasm</location>
    </subcellularLocation>
</comment>
<dbReference type="PANTHER" id="PTHR21043:SF0">
    <property type="entry name" value="MITOCHONDRIAL ASSEMBLY OF RIBOSOMAL LARGE SUBUNIT PROTEIN 1"/>
    <property type="match status" value="1"/>
</dbReference>
<evidence type="ECO:0000256" key="5">
    <source>
        <dbReference type="HAMAP-Rule" id="MF_01477"/>
    </source>
</evidence>
<keyword evidence="4 5" id="KW-0810">Translation regulation</keyword>
<comment type="caution">
    <text evidence="6">The sequence shown here is derived from an EMBL/GenBank/DDBJ whole genome shotgun (WGS) entry which is preliminary data.</text>
</comment>
<dbReference type="FunFam" id="3.30.460.10:FF:000015">
    <property type="entry name" value="Ribosomal silencing factor RsfS"/>
    <property type="match status" value="1"/>
</dbReference>
<keyword evidence="3 5" id="KW-0678">Repressor</keyword>
<sequence>MGNETLLNIVFKAADDKRAEDTVVLNMQGISLLADYFVICQANSERQVQAIAKEIQESAGKEGYTLKRMEGFDTGRWVLVDLGDVVAHVFHRDERGYYNLEKLWGDAPEQYMEDEING</sequence>
<dbReference type="HAMAP" id="MF_01477">
    <property type="entry name" value="Iojap_RsfS"/>
    <property type="match status" value="1"/>
</dbReference>
<organism evidence="6 8">
    <name type="scientific">Kurthia zopfii</name>
    <dbReference type="NCBI Taxonomy" id="1650"/>
    <lineage>
        <taxon>Bacteria</taxon>
        <taxon>Bacillati</taxon>
        <taxon>Bacillota</taxon>
        <taxon>Bacilli</taxon>
        <taxon>Bacillales</taxon>
        <taxon>Caryophanaceae</taxon>
        <taxon>Kurthia</taxon>
    </lineage>
</organism>
<dbReference type="GO" id="GO:0090071">
    <property type="term" value="P:negative regulation of ribosome biogenesis"/>
    <property type="evidence" value="ECO:0007669"/>
    <property type="project" value="UniProtKB-UniRule"/>
</dbReference>
<evidence type="ECO:0000313" key="6">
    <source>
        <dbReference type="EMBL" id="STX10084.1"/>
    </source>
</evidence>
<dbReference type="SUPFAM" id="SSF81301">
    <property type="entry name" value="Nucleotidyltransferase"/>
    <property type="match status" value="1"/>
</dbReference>
<dbReference type="InterPro" id="IPR043519">
    <property type="entry name" value="NT_sf"/>
</dbReference>
<dbReference type="GO" id="GO:0017148">
    <property type="term" value="P:negative regulation of translation"/>
    <property type="evidence" value="ECO:0007669"/>
    <property type="project" value="UniProtKB-UniRule"/>
</dbReference>
<dbReference type="OrthoDB" id="9793681at2"/>
<reference evidence="7 9" key="2">
    <citation type="submission" date="2019-03" db="EMBL/GenBank/DDBJ databases">
        <title>Genomic Encyclopedia of Type Strains, Phase IV (KMG-IV): sequencing the most valuable type-strain genomes for metagenomic binning, comparative biology and taxonomic classification.</title>
        <authorList>
            <person name="Goeker M."/>
        </authorList>
    </citation>
    <scope>NUCLEOTIDE SEQUENCE [LARGE SCALE GENOMIC DNA]</scope>
    <source>
        <strain evidence="7 9">DSM 20580</strain>
    </source>
</reference>
<evidence type="ECO:0000313" key="8">
    <source>
        <dbReference type="Proteomes" id="UP000254330"/>
    </source>
</evidence>
<evidence type="ECO:0000256" key="2">
    <source>
        <dbReference type="ARBA" id="ARBA00022490"/>
    </source>
</evidence>
<dbReference type="EMBL" id="UGNP01000001">
    <property type="protein sequence ID" value="STX10084.1"/>
    <property type="molecule type" value="Genomic_DNA"/>
</dbReference>
<evidence type="ECO:0000256" key="3">
    <source>
        <dbReference type="ARBA" id="ARBA00022491"/>
    </source>
</evidence>
<protein>
    <recommendedName>
        <fullName evidence="5">Ribosomal silencing factor RsfS</fullName>
    </recommendedName>
</protein>
<dbReference type="GO" id="GO:0043023">
    <property type="term" value="F:ribosomal large subunit binding"/>
    <property type="evidence" value="ECO:0007669"/>
    <property type="project" value="TreeGrafter"/>
</dbReference>
<reference evidence="6 8" key="1">
    <citation type="submission" date="2018-06" db="EMBL/GenBank/DDBJ databases">
        <authorList>
            <consortium name="Pathogen Informatics"/>
            <person name="Doyle S."/>
        </authorList>
    </citation>
    <scope>NUCLEOTIDE SEQUENCE [LARGE SCALE GENOMIC DNA]</scope>
    <source>
        <strain evidence="6 8">NCTC10597</strain>
    </source>
</reference>
<dbReference type="GO" id="GO:0005737">
    <property type="term" value="C:cytoplasm"/>
    <property type="evidence" value="ECO:0007669"/>
    <property type="project" value="UniProtKB-SubCell"/>
</dbReference>
<comment type="subunit">
    <text evidence="5">Interacts with ribosomal protein uL14 (rplN).</text>
</comment>
<dbReference type="NCBIfam" id="TIGR00090">
    <property type="entry name" value="rsfS_iojap_ybeB"/>
    <property type="match status" value="1"/>
</dbReference>
<dbReference type="Proteomes" id="UP000254330">
    <property type="component" value="Unassembled WGS sequence"/>
</dbReference>
<name>A0A8B4QBN5_9BACL</name>
<proteinExistence type="inferred from homology"/>
<evidence type="ECO:0000313" key="9">
    <source>
        <dbReference type="Proteomes" id="UP000294641"/>
    </source>
</evidence>
<keyword evidence="9" id="KW-1185">Reference proteome</keyword>
<dbReference type="Proteomes" id="UP000294641">
    <property type="component" value="Unassembled WGS sequence"/>
</dbReference>
<accession>A0A8B4QBN5</accession>
<evidence type="ECO:0000313" key="7">
    <source>
        <dbReference type="EMBL" id="TDR44310.1"/>
    </source>
</evidence>